<dbReference type="Gene3D" id="1.25.40.10">
    <property type="entry name" value="Tetratricopeptide repeat domain"/>
    <property type="match status" value="1"/>
</dbReference>
<sequence>DALEVDQAPSQDIPRPLVIPAPKGTLQRIFGTCQVFQRLHDIKPKVTGLTVPLKVMEYYQKAHQCLEREDWEMAVLFFSRGLHLDSQLGQCLFEQCAFLDALDIFSHAAELQPEKPCFRYRCMACLLALKRHGDCLSLITKELKQDHTNADVYILRARLYNLMQQ</sequence>
<dbReference type="RefSeq" id="XP_021574941.1">
    <property type="nucleotide sequence ID" value="XM_021719266.1"/>
</dbReference>
<dbReference type="Proteomes" id="UP000189704">
    <property type="component" value="Unplaced"/>
</dbReference>
<accession>A0A3Q0EH23</accession>
<gene>
    <name evidence="2" type="primary">LOC103274620</name>
</gene>
<keyword evidence="1" id="KW-1185">Reference proteome</keyword>
<organism evidence="1 2">
    <name type="scientific">Carlito syrichta</name>
    <name type="common">Philippine tarsier</name>
    <name type="synonym">Tarsius syrichta</name>
    <dbReference type="NCBI Taxonomy" id="1868482"/>
    <lineage>
        <taxon>Eukaryota</taxon>
        <taxon>Metazoa</taxon>
        <taxon>Chordata</taxon>
        <taxon>Craniata</taxon>
        <taxon>Vertebrata</taxon>
        <taxon>Euteleostomi</taxon>
        <taxon>Mammalia</taxon>
        <taxon>Eutheria</taxon>
        <taxon>Euarchontoglires</taxon>
        <taxon>Primates</taxon>
        <taxon>Haplorrhini</taxon>
        <taxon>Tarsiiformes</taxon>
        <taxon>Tarsiidae</taxon>
        <taxon>Carlito</taxon>
    </lineage>
</organism>
<dbReference type="SUPFAM" id="SSF48452">
    <property type="entry name" value="TPR-like"/>
    <property type="match status" value="1"/>
</dbReference>
<dbReference type="PANTHER" id="PTHR45153:SF1">
    <property type="entry name" value="TETRATRICOPEPTIDE REPEAT PROTEIN 16"/>
    <property type="match status" value="1"/>
</dbReference>
<name>A0A3Q0EH23_CARSF</name>
<proteinExistence type="predicted"/>
<dbReference type="InterPro" id="IPR011990">
    <property type="entry name" value="TPR-like_helical_dom_sf"/>
</dbReference>
<dbReference type="PANTHER" id="PTHR45153">
    <property type="entry name" value="TETRATRICOPEPTIDE REPEAT PROTEIN 16"/>
    <property type="match status" value="1"/>
</dbReference>
<evidence type="ECO:0000313" key="2">
    <source>
        <dbReference type="RefSeq" id="XP_021574941.1"/>
    </source>
</evidence>
<evidence type="ECO:0000313" key="1">
    <source>
        <dbReference type="Proteomes" id="UP000189704"/>
    </source>
</evidence>
<dbReference type="GeneID" id="103274620"/>
<dbReference type="KEGG" id="csyr:103274620"/>
<dbReference type="OrthoDB" id="1926212at2759"/>
<reference evidence="2" key="1">
    <citation type="submission" date="2025-08" db="UniProtKB">
        <authorList>
            <consortium name="RefSeq"/>
        </authorList>
    </citation>
    <scope>IDENTIFICATION</scope>
</reference>
<protein>
    <submittedName>
        <fullName evidence="2">Tetratricopeptide repeat protein 16-like</fullName>
    </submittedName>
</protein>
<feature type="non-terminal residue" evidence="2">
    <location>
        <position position="165"/>
    </location>
</feature>
<dbReference type="AlphaFoldDB" id="A0A3Q0EH23"/>
<feature type="non-terminal residue" evidence="2">
    <location>
        <position position="1"/>
    </location>
</feature>